<accession>A0A292ZHL6</accession>
<evidence type="ECO:0000313" key="1">
    <source>
        <dbReference type="EMBL" id="GAY22295.1"/>
    </source>
</evidence>
<dbReference type="AlphaFoldDB" id="A0A292ZHL6"/>
<organism evidence="1 2">
    <name type="scientific">Sphingobium fuliginis (strain ATCC 27551)</name>
    <dbReference type="NCBI Taxonomy" id="336203"/>
    <lineage>
        <taxon>Bacteria</taxon>
        <taxon>Pseudomonadati</taxon>
        <taxon>Pseudomonadota</taxon>
        <taxon>Alphaproteobacteria</taxon>
        <taxon>Sphingomonadales</taxon>
        <taxon>Sphingomonadaceae</taxon>
        <taxon>Sphingobium</taxon>
    </lineage>
</organism>
<evidence type="ECO:0000313" key="2">
    <source>
        <dbReference type="Proteomes" id="UP000221538"/>
    </source>
</evidence>
<sequence>MGGEAVVKRHWANFLPGPVHPEPVEGSPFFFKKQGLRQARPERGNELS</sequence>
<proteinExistence type="predicted"/>
<gene>
    <name evidence="1" type="ORF">SFOMI_2851</name>
</gene>
<comment type="caution">
    <text evidence="1">The sequence shown here is derived from an EMBL/GenBank/DDBJ whole genome shotgun (WGS) entry which is preliminary data.</text>
</comment>
<dbReference type="EMBL" id="BEWI01000032">
    <property type="protein sequence ID" value="GAY22295.1"/>
    <property type="molecule type" value="Genomic_DNA"/>
</dbReference>
<reference evidence="1 2" key="1">
    <citation type="journal article" date="2013" name="Biodegradation">
        <title>Occurrence of 4-tert-butylphenol (4-t-BP) biodegradation in an aquatic sample caused by the presence of Spirodela polyrrhiza and isolation of a 4-t-BP-utilizing bacterium.</title>
        <authorList>
            <person name="Ogata Y."/>
            <person name="Toyama T."/>
            <person name="Yu N."/>
            <person name="Wang X."/>
            <person name="Sei K."/>
            <person name="Ike M."/>
        </authorList>
    </citation>
    <scope>NUCLEOTIDE SEQUENCE [LARGE SCALE GENOMIC DNA]</scope>
    <source>
        <strain evidence="1 2">OMI</strain>
    </source>
</reference>
<protein>
    <submittedName>
        <fullName evidence="1">Uncharacterized protein</fullName>
    </submittedName>
</protein>
<name>A0A292ZHL6_SPHSA</name>
<reference evidence="1 2" key="2">
    <citation type="journal article" date="2013" name="Environ. Sci. Technol.">
        <title>The 4-tert-butylphenol-utilizing bacterium Sphingobium fuliginis OMI can degrade bisphenols via phenolic ring hydroxylation and meta-cleavage pathway.</title>
        <authorList>
            <person name="Ogata Y."/>
            <person name="Goda S."/>
            <person name="Toyama T."/>
            <person name="Sei K."/>
            <person name="Ike M."/>
        </authorList>
    </citation>
    <scope>NUCLEOTIDE SEQUENCE [LARGE SCALE GENOMIC DNA]</scope>
    <source>
        <strain evidence="1 2">OMI</strain>
    </source>
</reference>
<dbReference type="Proteomes" id="UP000221538">
    <property type="component" value="Unassembled WGS sequence"/>
</dbReference>